<dbReference type="PANTHER" id="PTHR11145">
    <property type="entry name" value="BTB/POZ DOMAIN-CONTAINING ADAPTER FOR CUL3-MEDIATED RHOA DEGRADATION PROTEIN FAMILY MEMBER"/>
    <property type="match status" value="1"/>
</dbReference>
<reference evidence="3 4" key="1">
    <citation type="journal article" date="2013" name="Science">
        <title>Pandoraviruses: amoeba viruses with genomes up to 2.5 Mb reaching that of parasitic eukaryotes.</title>
        <authorList>
            <person name="Philippe N."/>
            <person name="Legendre M."/>
            <person name="Doutre G."/>
            <person name="Coute Y."/>
            <person name="Poirot O."/>
            <person name="Lescot M."/>
            <person name="Arslan D."/>
            <person name="Seltzer V."/>
            <person name="Bertaux L."/>
            <person name="Bruley C."/>
            <person name="Garin J."/>
            <person name="Claverie J.M."/>
            <person name="Abergel C."/>
        </authorList>
    </citation>
    <scope>NUCLEOTIDE SEQUENCE [LARGE SCALE GENOMIC DNA]</scope>
    <source>
        <strain evidence="3">Melbourne</strain>
    </source>
</reference>
<dbReference type="Gene3D" id="3.30.710.10">
    <property type="entry name" value="Potassium Channel Kv1.1, Chain A"/>
    <property type="match status" value="1"/>
</dbReference>
<dbReference type="EMBL" id="KC977570">
    <property type="protein sequence ID" value="AGO82678.1"/>
    <property type="molecule type" value="Genomic_DNA"/>
</dbReference>
<evidence type="ECO:0000313" key="3">
    <source>
        <dbReference type="EMBL" id="AGO82678.1"/>
    </source>
</evidence>
<evidence type="ECO:0000256" key="1">
    <source>
        <dbReference type="SAM" id="MobiDB-lite"/>
    </source>
</evidence>
<dbReference type="PANTHER" id="PTHR11145:SF8">
    <property type="entry name" value="RE57120P"/>
    <property type="match status" value="1"/>
</dbReference>
<dbReference type="RefSeq" id="YP_008319347.1">
    <property type="nucleotide sequence ID" value="NC_021858.1"/>
</dbReference>
<evidence type="ECO:0000259" key="2">
    <source>
        <dbReference type="SMART" id="SM00225"/>
    </source>
</evidence>
<sequence length="297" mass="32040">MTDTPCFKTGSGRPLKGTHRSSGARTPLDARIVCLDVGGRQFKTYASTLRACPDGMLARLLDGGFNTPETHDGCLFVDRDPQYFAHILGYLRCVAGGGAASLPLPDSADALEGIAGEADYFGLSSLGDDIRRRLAARERAVQNAAEKRTMASPPPPSPDRASVHISIARGGQRATLSAHGAKPWDERHGQALPAANITFRQRTERCDHAYDLPGGWDWQYIKSTDGASYATRSRNDVFEVVACHGCSAIDTAALVDAAVDAMVTSKYALHSIKQFPKIADAKQSLMIHLVFERVRNG</sequence>
<protein>
    <submittedName>
        <fullName evidence="3">BTB/POZ domain containing protein</fullName>
    </submittedName>
</protein>
<dbReference type="KEGG" id="vg:16512205"/>
<evidence type="ECO:0000313" key="4">
    <source>
        <dbReference type="Proteomes" id="UP000201566"/>
    </source>
</evidence>
<dbReference type="InterPro" id="IPR003131">
    <property type="entry name" value="T1-type_BTB"/>
</dbReference>
<name>S4VQP3_9VIRU</name>
<dbReference type="SMART" id="SM00225">
    <property type="entry name" value="BTB"/>
    <property type="match status" value="1"/>
</dbReference>
<dbReference type="Pfam" id="PF02214">
    <property type="entry name" value="BTB_2"/>
    <property type="match status" value="1"/>
</dbReference>
<proteinExistence type="predicted"/>
<dbReference type="InterPro" id="IPR011333">
    <property type="entry name" value="SKP1/BTB/POZ_sf"/>
</dbReference>
<gene>
    <name evidence="3" type="ORF">pdul_cds_563</name>
</gene>
<dbReference type="CDD" id="cd18316">
    <property type="entry name" value="BTB_POZ_KCTD-like"/>
    <property type="match status" value="1"/>
</dbReference>
<accession>S4VQP3</accession>
<dbReference type="SUPFAM" id="SSF54695">
    <property type="entry name" value="POZ domain"/>
    <property type="match status" value="1"/>
</dbReference>
<dbReference type="InterPro" id="IPR045068">
    <property type="entry name" value="BACURD1-3"/>
</dbReference>
<dbReference type="Proteomes" id="UP000201566">
    <property type="component" value="Segment"/>
</dbReference>
<feature type="region of interest" description="Disordered" evidence="1">
    <location>
        <begin position="1"/>
        <end position="24"/>
    </location>
</feature>
<dbReference type="GO" id="GO:0051260">
    <property type="term" value="P:protein homooligomerization"/>
    <property type="evidence" value="ECO:0007669"/>
    <property type="project" value="InterPro"/>
</dbReference>
<dbReference type="GeneID" id="16512205"/>
<organism evidence="3 4">
    <name type="scientific">Pandoravirus dulcis</name>
    <dbReference type="NCBI Taxonomy" id="1349409"/>
    <lineage>
        <taxon>Viruses</taxon>
        <taxon>Pandoravirus</taxon>
    </lineage>
</organism>
<feature type="domain" description="BTB" evidence="2">
    <location>
        <begin position="31"/>
        <end position="138"/>
    </location>
</feature>
<dbReference type="InterPro" id="IPR000210">
    <property type="entry name" value="BTB/POZ_dom"/>
</dbReference>
<feature type="region of interest" description="Disordered" evidence="1">
    <location>
        <begin position="142"/>
        <end position="162"/>
    </location>
</feature>